<organism evidence="2 3">
    <name type="scientific">Paenibacillus cookii</name>
    <dbReference type="NCBI Taxonomy" id="157839"/>
    <lineage>
        <taxon>Bacteria</taxon>
        <taxon>Bacillati</taxon>
        <taxon>Bacillota</taxon>
        <taxon>Bacilli</taxon>
        <taxon>Bacillales</taxon>
        <taxon>Paenibacillaceae</taxon>
        <taxon>Paenibacillus</taxon>
    </lineage>
</organism>
<dbReference type="PROSITE" id="PS52050">
    <property type="entry name" value="WYL"/>
    <property type="match status" value="1"/>
</dbReference>
<evidence type="ECO:0000313" key="2">
    <source>
        <dbReference type="EMBL" id="GIO67748.1"/>
    </source>
</evidence>
<dbReference type="EMBL" id="BORW01000011">
    <property type="protein sequence ID" value="GIO67748.1"/>
    <property type="molecule type" value="Genomic_DNA"/>
</dbReference>
<proteinExistence type="predicted"/>
<dbReference type="Proteomes" id="UP000680638">
    <property type="component" value="Unassembled WGS sequence"/>
</dbReference>
<dbReference type="PANTHER" id="PTHR34580">
    <property type="match status" value="1"/>
</dbReference>
<feature type="domain" description="WYL" evidence="1">
    <location>
        <begin position="137"/>
        <end position="200"/>
    </location>
</feature>
<evidence type="ECO:0000313" key="3">
    <source>
        <dbReference type="Proteomes" id="UP000680638"/>
    </source>
</evidence>
<comment type="caution">
    <text evidence="2">The sequence shown here is derived from an EMBL/GenBank/DDBJ whole genome shotgun (WGS) entry which is preliminary data.</text>
</comment>
<dbReference type="PANTHER" id="PTHR34580:SF3">
    <property type="entry name" value="PROTEIN PAFB"/>
    <property type="match status" value="1"/>
</dbReference>
<dbReference type="Pfam" id="PF13280">
    <property type="entry name" value="WYL"/>
    <property type="match status" value="1"/>
</dbReference>
<evidence type="ECO:0000259" key="1">
    <source>
        <dbReference type="Pfam" id="PF13280"/>
    </source>
</evidence>
<dbReference type="InterPro" id="IPR026881">
    <property type="entry name" value="WYL_dom"/>
</dbReference>
<reference evidence="2 3" key="1">
    <citation type="submission" date="2021-03" db="EMBL/GenBank/DDBJ databases">
        <title>Antimicrobial resistance genes in bacteria isolated from Japanese honey, and their potential for conferring macrolide and lincosamide resistance in the American foulbrood pathogen Paenibacillus larvae.</title>
        <authorList>
            <person name="Okamoto M."/>
            <person name="Kumagai M."/>
            <person name="Kanamori H."/>
            <person name="Takamatsu D."/>
        </authorList>
    </citation>
    <scope>NUCLEOTIDE SEQUENCE [LARGE SCALE GENOMIC DNA]</scope>
    <source>
        <strain evidence="2 3">J21TS3</strain>
    </source>
</reference>
<keyword evidence="3" id="KW-1185">Reference proteome</keyword>
<name>A0ABQ4LX75_9BACL</name>
<gene>
    <name evidence="2" type="ORF">J21TS3_25690</name>
</gene>
<dbReference type="RefSeq" id="WP_212950062.1">
    <property type="nucleotide sequence ID" value="NZ_BORW01000011.1"/>
</dbReference>
<protein>
    <recommendedName>
        <fullName evidence="1">WYL domain-containing protein</fullName>
    </recommendedName>
</protein>
<accession>A0ABQ4LX75</accession>
<sequence>MSNMHRIHWFDQRIRGGHYPSSRDLALQFEISRRQAQRDIEYLAVSLRAPLVYIAKHRGYGYEDKTYMLPHLYMTEEEKSVLKFLARKYGEYSTDAPSGVQRVAHLLGRFAGEEEGEGAGRLPYFDADPRLIHISGQLAFAIEQRRTVHLHYRSENGEFREDVCPVRLLSRYNADYVAAYQEHEGKTRLYRLDAIESLHVTNRMFEINEAGDVPFVKGRPPAIQPFTARLRLDRELQGEAWHGYPARPAGDGFYDIDFYDDDAFLQQLTLGGWLNLVSPKWLKTKLRNRCGQILKCLDGEE</sequence>
<dbReference type="InterPro" id="IPR051534">
    <property type="entry name" value="CBASS_pafABC_assoc_protein"/>
</dbReference>